<sequence length="57" mass="6229">MSEPGERCGATAVFWPDDEACEAECILPPGHDPADVHEDEILGQWSEDELPTRHPAA</sequence>
<dbReference type="Proteomes" id="UP000182375">
    <property type="component" value="Unassembled WGS sequence"/>
</dbReference>
<dbReference type="EMBL" id="FNTD01000004">
    <property type="protein sequence ID" value="SEC03858.1"/>
    <property type="molecule type" value="Genomic_DNA"/>
</dbReference>
<evidence type="ECO:0000313" key="1">
    <source>
        <dbReference type="EMBL" id="SEC03858.1"/>
    </source>
</evidence>
<dbReference type="AlphaFoldDB" id="A0A1H4P9F5"/>
<name>A0A1H4P9F5_9ACTN</name>
<dbReference type="STRING" id="67331.SAMN04490357_1024"/>
<dbReference type="RefSeq" id="WP_167381377.1">
    <property type="nucleotide sequence ID" value="NZ_FNTD01000004.1"/>
</dbReference>
<evidence type="ECO:0000313" key="2">
    <source>
        <dbReference type="Proteomes" id="UP000182375"/>
    </source>
</evidence>
<protein>
    <submittedName>
        <fullName evidence="1">Uncharacterized protein</fullName>
    </submittedName>
</protein>
<proteinExistence type="predicted"/>
<organism evidence="1 2">
    <name type="scientific">Streptomyces misionensis</name>
    <dbReference type="NCBI Taxonomy" id="67331"/>
    <lineage>
        <taxon>Bacteria</taxon>
        <taxon>Bacillati</taxon>
        <taxon>Actinomycetota</taxon>
        <taxon>Actinomycetes</taxon>
        <taxon>Kitasatosporales</taxon>
        <taxon>Streptomycetaceae</taxon>
        <taxon>Streptomyces</taxon>
    </lineage>
</organism>
<gene>
    <name evidence="1" type="ORF">SAMN04490357_1024</name>
</gene>
<reference evidence="1 2" key="1">
    <citation type="submission" date="2016-10" db="EMBL/GenBank/DDBJ databases">
        <authorList>
            <person name="de Groot N.N."/>
        </authorList>
    </citation>
    <scope>NUCLEOTIDE SEQUENCE [LARGE SCALE GENOMIC DNA]</scope>
    <source>
        <strain evidence="1 2">DSM 40306</strain>
    </source>
</reference>
<accession>A0A1H4P9F5</accession>
<dbReference type="GeneID" id="95516782"/>